<protein>
    <submittedName>
        <fullName evidence="6">Peroxidase</fullName>
    </submittedName>
</protein>
<feature type="binding site" description="axial binding residue" evidence="4">
    <location>
        <position position="444"/>
    </location>
    <ligand>
        <name>heme b</name>
        <dbReference type="ChEBI" id="CHEBI:60344"/>
    </ligand>
    <ligandPart>
        <name>Fe</name>
        <dbReference type="ChEBI" id="CHEBI:18248"/>
    </ligandPart>
</feature>
<keyword evidence="4" id="KW-0349">Heme</keyword>
<comment type="subcellular location">
    <subcellularLocation>
        <location evidence="1">Secreted</location>
    </subcellularLocation>
</comment>
<evidence type="ECO:0000256" key="2">
    <source>
        <dbReference type="ARBA" id="ARBA00022525"/>
    </source>
</evidence>
<evidence type="ECO:0000256" key="3">
    <source>
        <dbReference type="ARBA" id="ARBA00023180"/>
    </source>
</evidence>
<feature type="transmembrane region" description="Helical" evidence="5">
    <location>
        <begin position="181"/>
        <end position="205"/>
    </location>
</feature>
<dbReference type="Pfam" id="PF03098">
    <property type="entry name" value="An_peroxidase"/>
    <property type="match status" value="2"/>
</dbReference>
<keyword evidence="5" id="KW-0812">Transmembrane</keyword>
<name>A0AAV4HJQ6_9GAST</name>
<evidence type="ECO:0000313" key="7">
    <source>
        <dbReference type="Proteomes" id="UP000762676"/>
    </source>
</evidence>
<dbReference type="GO" id="GO:0046872">
    <property type="term" value="F:metal ion binding"/>
    <property type="evidence" value="ECO:0007669"/>
    <property type="project" value="UniProtKB-KW"/>
</dbReference>
<evidence type="ECO:0000256" key="1">
    <source>
        <dbReference type="ARBA" id="ARBA00004613"/>
    </source>
</evidence>
<keyword evidence="2" id="KW-0964">Secreted</keyword>
<dbReference type="SUPFAM" id="SSF48113">
    <property type="entry name" value="Heme-dependent peroxidases"/>
    <property type="match status" value="2"/>
</dbReference>
<dbReference type="InterPro" id="IPR019791">
    <property type="entry name" value="Haem_peroxidase_animal"/>
</dbReference>
<keyword evidence="5" id="KW-1133">Transmembrane helix</keyword>
<sequence length="561" mass="62501">MRCQKRLLRSQESRDSDDIKFKSSTCDSAGPEIRAMRTLHQSRTFELPQLSASEATNLIGFDKRNLQTCPPVELTAGCSATDLVYRTVDGSCNSLAHPDWGKSFTPPKRYIPSQYQDGIDAPRTLSITGRKLLSARYISSYVATKMSTPAPFSAMVMAFGQYIDHDFTGFPVIKLTTAPGVVVVVVAVAAAAAAAAVAAAVVVVVAAAEDVVLITVGVIVAAEIEFFAKREEGYVCKIGPCFPIKIEDDEDFFKGRKCMEFVRSNAAMDENEQYLTPREQLNALTSFIDASSVYGSTEDVNKFLRLPDGRLKTGKNNMLPDGGKTNCKIVDSSVDYCLFAGDHRVNVFVGLGVFHTIFHRLHNQLVDRLAIVNPHWQPEILYQEARKINAALHQHTTYTEYLPAILNDDHLDKYQLRPGNYKYNPSLNPSMANSFSTAAFRFGHSQVNDFLKVGKDQIRTETTLMRPNLVLTRFDDVTHGLAAQPADTVDRFFSESMTDRLFEKNGTMRDGLDLVSLNIQRGRDHGLPQYNAYRKFCGLPPVRTFDSSVFQPRNGLKHVYM</sequence>
<keyword evidence="3" id="KW-0325">Glycoprotein</keyword>
<dbReference type="EMBL" id="BMAT01009033">
    <property type="protein sequence ID" value="GFR97293.1"/>
    <property type="molecule type" value="Genomic_DNA"/>
</dbReference>
<gene>
    <name evidence="6" type="ORF">ElyMa_004474000</name>
</gene>
<evidence type="ECO:0000313" key="6">
    <source>
        <dbReference type="EMBL" id="GFR97293.1"/>
    </source>
</evidence>
<accession>A0AAV4HJQ6</accession>
<dbReference type="Gene3D" id="1.10.640.10">
    <property type="entry name" value="Haem peroxidase domain superfamily, animal type"/>
    <property type="match status" value="1"/>
</dbReference>
<keyword evidence="6" id="KW-0575">Peroxidase</keyword>
<dbReference type="PANTHER" id="PTHR11475">
    <property type="entry name" value="OXIDASE/PEROXIDASE"/>
    <property type="match status" value="1"/>
</dbReference>
<keyword evidence="4" id="KW-0408">Iron</keyword>
<evidence type="ECO:0000256" key="5">
    <source>
        <dbReference type="SAM" id="Phobius"/>
    </source>
</evidence>
<dbReference type="PANTHER" id="PTHR11475:SF4">
    <property type="entry name" value="CHORION PEROXIDASE"/>
    <property type="match status" value="1"/>
</dbReference>
<evidence type="ECO:0000256" key="4">
    <source>
        <dbReference type="PIRSR" id="PIRSR619791-2"/>
    </source>
</evidence>
<keyword evidence="6" id="KW-0560">Oxidoreductase</keyword>
<dbReference type="InterPro" id="IPR037120">
    <property type="entry name" value="Haem_peroxidase_sf_animal"/>
</dbReference>
<keyword evidence="5" id="KW-0472">Membrane</keyword>
<organism evidence="6 7">
    <name type="scientific">Elysia marginata</name>
    <dbReference type="NCBI Taxonomy" id="1093978"/>
    <lineage>
        <taxon>Eukaryota</taxon>
        <taxon>Metazoa</taxon>
        <taxon>Spiralia</taxon>
        <taxon>Lophotrochozoa</taxon>
        <taxon>Mollusca</taxon>
        <taxon>Gastropoda</taxon>
        <taxon>Heterobranchia</taxon>
        <taxon>Euthyneura</taxon>
        <taxon>Panpulmonata</taxon>
        <taxon>Sacoglossa</taxon>
        <taxon>Placobranchoidea</taxon>
        <taxon>Plakobranchidae</taxon>
        <taxon>Elysia</taxon>
    </lineage>
</organism>
<dbReference type="GO" id="GO:0020037">
    <property type="term" value="F:heme binding"/>
    <property type="evidence" value="ECO:0007669"/>
    <property type="project" value="InterPro"/>
</dbReference>
<reference evidence="6 7" key="1">
    <citation type="journal article" date="2021" name="Elife">
        <title>Chloroplast acquisition without the gene transfer in kleptoplastic sea slugs, Plakobranchus ocellatus.</title>
        <authorList>
            <person name="Maeda T."/>
            <person name="Takahashi S."/>
            <person name="Yoshida T."/>
            <person name="Shimamura S."/>
            <person name="Takaki Y."/>
            <person name="Nagai Y."/>
            <person name="Toyoda A."/>
            <person name="Suzuki Y."/>
            <person name="Arimoto A."/>
            <person name="Ishii H."/>
            <person name="Satoh N."/>
            <person name="Nishiyama T."/>
            <person name="Hasebe M."/>
            <person name="Maruyama T."/>
            <person name="Minagawa J."/>
            <person name="Obokata J."/>
            <person name="Shigenobu S."/>
        </authorList>
    </citation>
    <scope>NUCLEOTIDE SEQUENCE [LARGE SCALE GENOMIC DNA]</scope>
</reference>
<keyword evidence="4" id="KW-0479">Metal-binding</keyword>
<keyword evidence="7" id="KW-1185">Reference proteome</keyword>
<dbReference type="InterPro" id="IPR010255">
    <property type="entry name" value="Haem_peroxidase_sf"/>
</dbReference>
<dbReference type="PROSITE" id="PS50292">
    <property type="entry name" value="PEROXIDASE_3"/>
    <property type="match status" value="1"/>
</dbReference>
<dbReference type="GO" id="GO:0004601">
    <property type="term" value="F:peroxidase activity"/>
    <property type="evidence" value="ECO:0007669"/>
    <property type="project" value="UniProtKB-KW"/>
</dbReference>
<dbReference type="PRINTS" id="PR00457">
    <property type="entry name" value="ANPEROXIDASE"/>
</dbReference>
<comment type="caution">
    <text evidence="6">The sequence shown here is derived from an EMBL/GenBank/DDBJ whole genome shotgun (WGS) entry which is preliminary data.</text>
</comment>
<dbReference type="AlphaFoldDB" id="A0AAV4HJQ6"/>
<dbReference type="GO" id="GO:0006979">
    <property type="term" value="P:response to oxidative stress"/>
    <property type="evidence" value="ECO:0007669"/>
    <property type="project" value="InterPro"/>
</dbReference>
<proteinExistence type="predicted"/>
<dbReference type="Proteomes" id="UP000762676">
    <property type="component" value="Unassembled WGS sequence"/>
</dbReference>